<reference evidence="3 4" key="1">
    <citation type="journal article" date="2020" name="Microorganisms">
        <title>Osmotic Adaptation and Compatible Solute Biosynthesis of Phototrophic Bacteria as Revealed from Genome Analyses.</title>
        <authorList>
            <person name="Imhoff J.F."/>
            <person name="Rahn T."/>
            <person name="Kunzel S."/>
            <person name="Keller A."/>
            <person name="Neulinger S.C."/>
        </authorList>
    </citation>
    <scope>NUCLEOTIDE SEQUENCE [LARGE SCALE GENOMIC DNA]</scope>
    <source>
        <strain evidence="3 4">DSM 9895</strain>
    </source>
</reference>
<feature type="domain" description="H repeat-associated protein N-terminal" evidence="2">
    <location>
        <begin position="8"/>
        <end position="77"/>
    </location>
</feature>
<evidence type="ECO:0000313" key="3">
    <source>
        <dbReference type="EMBL" id="MBK1671053.1"/>
    </source>
</evidence>
<dbReference type="RefSeq" id="WP_200343513.1">
    <property type="nucleotide sequence ID" value="NZ_NRRL01000140.1"/>
</dbReference>
<evidence type="ECO:0000313" key="4">
    <source>
        <dbReference type="Proteomes" id="UP001296873"/>
    </source>
</evidence>
<dbReference type="EMBL" id="NRRL01000140">
    <property type="protein sequence ID" value="MBK1671053.1"/>
    <property type="molecule type" value="Genomic_DNA"/>
</dbReference>
<keyword evidence="1" id="KW-1133">Transmembrane helix</keyword>
<organism evidence="3 4">
    <name type="scientific">Rhodovibrio sodomensis</name>
    <dbReference type="NCBI Taxonomy" id="1088"/>
    <lineage>
        <taxon>Bacteria</taxon>
        <taxon>Pseudomonadati</taxon>
        <taxon>Pseudomonadota</taxon>
        <taxon>Alphaproteobacteria</taxon>
        <taxon>Rhodospirillales</taxon>
        <taxon>Rhodovibrionaceae</taxon>
        <taxon>Rhodovibrio</taxon>
    </lineage>
</organism>
<accession>A0ABS1DLQ5</accession>
<feature type="transmembrane region" description="Helical" evidence="1">
    <location>
        <begin position="25"/>
        <end position="45"/>
    </location>
</feature>
<dbReference type="InterPro" id="IPR032806">
    <property type="entry name" value="YbfD_N"/>
</dbReference>
<keyword evidence="1" id="KW-0472">Membrane</keyword>
<gene>
    <name evidence="3" type="ORF">CKO28_23890</name>
</gene>
<keyword evidence="4" id="KW-1185">Reference proteome</keyword>
<evidence type="ECO:0000256" key="1">
    <source>
        <dbReference type="SAM" id="Phobius"/>
    </source>
</evidence>
<comment type="caution">
    <text evidence="3">The sequence shown here is derived from an EMBL/GenBank/DDBJ whole genome shotgun (WGS) entry which is preliminary data.</text>
</comment>
<feature type="non-terminal residue" evidence="3">
    <location>
        <position position="77"/>
    </location>
</feature>
<protein>
    <recommendedName>
        <fullName evidence="2">H repeat-associated protein N-terminal domain-containing protein</fullName>
    </recommendedName>
</protein>
<sequence>MTPFPCLWQALQDVTDPRGARGQRYHFTPLMVFTVLAVLAGARSYRDVITFIRERRHQLNELFGTRLTRAPALNTLR</sequence>
<dbReference type="Proteomes" id="UP001296873">
    <property type="component" value="Unassembled WGS sequence"/>
</dbReference>
<evidence type="ECO:0000259" key="2">
    <source>
        <dbReference type="Pfam" id="PF13808"/>
    </source>
</evidence>
<dbReference type="Pfam" id="PF13808">
    <property type="entry name" value="DDE_Tnp_1_assoc"/>
    <property type="match status" value="1"/>
</dbReference>
<proteinExistence type="predicted"/>
<keyword evidence="1" id="KW-0812">Transmembrane</keyword>
<name>A0ABS1DLQ5_9PROT</name>